<dbReference type="PROSITE" id="PS51257">
    <property type="entry name" value="PROKAR_LIPOPROTEIN"/>
    <property type="match status" value="1"/>
</dbReference>
<feature type="chain" id="PRO_5003613267" description="Lipoprotein" evidence="1">
    <location>
        <begin position="19"/>
        <end position="66"/>
    </location>
</feature>
<keyword evidence="3" id="KW-1185">Reference proteome</keyword>
<dbReference type="RefSeq" id="WP_014681426.1">
    <property type="nucleotide sequence ID" value="NC_017770.1"/>
</dbReference>
<dbReference type="HOGENOM" id="CLU_199663_0_0_10"/>
<accession>H8KWM3</accession>
<evidence type="ECO:0000313" key="3">
    <source>
        <dbReference type="Proteomes" id="UP000007590"/>
    </source>
</evidence>
<evidence type="ECO:0000256" key="1">
    <source>
        <dbReference type="SAM" id="SignalP"/>
    </source>
</evidence>
<evidence type="ECO:0008006" key="4">
    <source>
        <dbReference type="Google" id="ProtNLM"/>
    </source>
</evidence>
<feature type="signal peptide" evidence="1">
    <location>
        <begin position="1"/>
        <end position="18"/>
    </location>
</feature>
<gene>
    <name evidence="2" type="ordered locus">Solca_3191</name>
</gene>
<reference evidence="2" key="1">
    <citation type="submission" date="2012-02" db="EMBL/GenBank/DDBJ databases">
        <title>The complete genome of Solitalea canadensis DSM 3403.</title>
        <authorList>
            <consortium name="US DOE Joint Genome Institute (JGI-PGF)"/>
            <person name="Lucas S."/>
            <person name="Copeland A."/>
            <person name="Lapidus A."/>
            <person name="Glavina del Rio T."/>
            <person name="Dalin E."/>
            <person name="Tice H."/>
            <person name="Bruce D."/>
            <person name="Goodwin L."/>
            <person name="Pitluck S."/>
            <person name="Peters L."/>
            <person name="Ovchinnikova G."/>
            <person name="Lu M."/>
            <person name="Kyrpides N."/>
            <person name="Mavromatis K."/>
            <person name="Ivanova N."/>
            <person name="Brettin T."/>
            <person name="Detter J.C."/>
            <person name="Han C."/>
            <person name="Larimer F."/>
            <person name="Land M."/>
            <person name="Hauser L."/>
            <person name="Markowitz V."/>
            <person name="Cheng J.-F."/>
            <person name="Hugenholtz P."/>
            <person name="Woyke T."/>
            <person name="Wu D."/>
            <person name="Spring S."/>
            <person name="Schroeder M."/>
            <person name="Kopitz M."/>
            <person name="Brambilla E."/>
            <person name="Klenk H.-P."/>
            <person name="Eisen J.A."/>
        </authorList>
    </citation>
    <scope>NUCLEOTIDE SEQUENCE</scope>
    <source>
        <strain evidence="2">DSM 3403</strain>
    </source>
</reference>
<organism evidence="2 3">
    <name type="scientific">Solitalea canadensis (strain ATCC 29591 / DSM 3403 / JCM 21819 / LMG 8368 / NBRC 15130 / NCIMB 12057 / USAM 9D)</name>
    <name type="common">Flexibacter canadensis</name>
    <dbReference type="NCBI Taxonomy" id="929556"/>
    <lineage>
        <taxon>Bacteria</taxon>
        <taxon>Pseudomonadati</taxon>
        <taxon>Bacteroidota</taxon>
        <taxon>Sphingobacteriia</taxon>
        <taxon>Sphingobacteriales</taxon>
        <taxon>Sphingobacteriaceae</taxon>
        <taxon>Solitalea</taxon>
    </lineage>
</organism>
<name>H8KWM3_SOLCM</name>
<dbReference type="KEGG" id="scn:Solca_3191"/>
<dbReference type="EMBL" id="CP003349">
    <property type="protein sequence ID" value="AFD08202.1"/>
    <property type="molecule type" value="Genomic_DNA"/>
</dbReference>
<sequence>MKKVFALMLAAGMFAVVACGEGKKAEGSADSVAVDSAQSATVDSLANSVDSTKAVDSAAVDTAAKK</sequence>
<protein>
    <recommendedName>
        <fullName evidence="4">Lipoprotein</fullName>
    </recommendedName>
</protein>
<proteinExistence type="predicted"/>
<dbReference type="AlphaFoldDB" id="H8KWM3"/>
<keyword evidence="1" id="KW-0732">Signal</keyword>
<evidence type="ECO:0000313" key="2">
    <source>
        <dbReference type="EMBL" id="AFD08202.1"/>
    </source>
</evidence>
<dbReference type="Proteomes" id="UP000007590">
    <property type="component" value="Chromosome"/>
</dbReference>